<dbReference type="EMBL" id="KQ982649">
    <property type="protein sequence ID" value="KYQ53152.1"/>
    <property type="molecule type" value="Genomic_DNA"/>
</dbReference>
<sequence>MHLRVFMRARPNPLSENANCESYESLGGAVTRQGIKAKSSFSDLCYEAFAITLEYLDSYKSLVTHVGFGGTPSAAANAIMHVNVRVFSLLPSAVRSKTRRTARTNRLYFTSSPKIIFYWSIIKYTHHSFEVVKRRLTVHNGYYINIKTHISLCDKGDHSNYCVEVTFSFDLL</sequence>
<organism evidence="1 2">
    <name type="scientific">Mycetomoellerius zeteki</name>
    <dbReference type="NCBI Taxonomy" id="64791"/>
    <lineage>
        <taxon>Eukaryota</taxon>
        <taxon>Metazoa</taxon>
        <taxon>Ecdysozoa</taxon>
        <taxon>Arthropoda</taxon>
        <taxon>Hexapoda</taxon>
        <taxon>Insecta</taxon>
        <taxon>Pterygota</taxon>
        <taxon>Neoptera</taxon>
        <taxon>Endopterygota</taxon>
        <taxon>Hymenoptera</taxon>
        <taxon>Apocrita</taxon>
        <taxon>Aculeata</taxon>
        <taxon>Formicoidea</taxon>
        <taxon>Formicidae</taxon>
        <taxon>Myrmicinae</taxon>
        <taxon>Mycetomoellerius</taxon>
    </lineage>
</organism>
<keyword evidence="2" id="KW-1185">Reference proteome</keyword>
<evidence type="ECO:0000313" key="1">
    <source>
        <dbReference type="EMBL" id="KYQ53152.1"/>
    </source>
</evidence>
<name>A0A151WZ34_9HYME</name>
<gene>
    <name evidence="1" type="ORF">ALC60_07882</name>
</gene>
<dbReference type="AlphaFoldDB" id="A0A151WZ34"/>
<reference evidence="1 2" key="1">
    <citation type="submission" date="2015-09" db="EMBL/GenBank/DDBJ databases">
        <title>Trachymyrmex zeteki WGS genome.</title>
        <authorList>
            <person name="Nygaard S."/>
            <person name="Hu H."/>
            <person name="Boomsma J."/>
            <person name="Zhang G."/>
        </authorList>
    </citation>
    <scope>NUCLEOTIDE SEQUENCE [LARGE SCALE GENOMIC DNA]</scope>
    <source>
        <strain evidence="1">Tzet28-1</strain>
        <tissue evidence="1">Whole body</tissue>
    </source>
</reference>
<accession>A0A151WZ34</accession>
<protein>
    <submittedName>
        <fullName evidence="1">Uncharacterized protein</fullName>
    </submittedName>
</protein>
<dbReference type="Proteomes" id="UP000075809">
    <property type="component" value="Unassembled WGS sequence"/>
</dbReference>
<evidence type="ECO:0000313" key="2">
    <source>
        <dbReference type="Proteomes" id="UP000075809"/>
    </source>
</evidence>
<proteinExistence type="predicted"/>